<sequence length="111" mass="11723">MLIYKILLPAEWAEFESAGRFDGSPFDHSSGFIHCSSRAQVGATALRFFAQEPALVVVALDAGLLGAAVRWEDTSDGGSFPHVYSALPRDAVVAVHHVPGASSVDDVLGRG</sequence>
<dbReference type="Pfam" id="PF06108">
    <property type="entry name" value="DUF952"/>
    <property type="match status" value="1"/>
</dbReference>
<keyword evidence="2" id="KW-1185">Reference proteome</keyword>
<comment type="caution">
    <text evidence="1">The sequence shown here is derived from an EMBL/GenBank/DDBJ whole genome shotgun (WGS) entry which is preliminary data.</text>
</comment>
<dbReference type="Proteomes" id="UP000197174">
    <property type="component" value="Unassembled WGS sequence"/>
</dbReference>
<gene>
    <name evidence="1" type="ORF">B5D80_29500</name>
</gene>
<organism evidence="1 2">
    <name type="scientific">Micromonospora wenchangensis</name>
    <dbReference type="NCBI Taxonomy" id="1185415"/>
    <lineage>
        <taxon>Bacteria</taxon>
        <taxon>Bacillati</taxon>
        <taxon>Actinomycetota</taxon>
        <taxon>Actinomycetes</taxon>
        <taxon>Micromonosporales</taxon>
        <taxon>Micromonosporaceae</taxon>
        <taxon>Micromonospora</taxon>
    </lineage>
</organism>
<dbReference type="SUPFAM" id="SSF56399">
    <property type="entry name" value="ADP-ribosylation"/>
    <property type="match status" value="1"/>
</dbReference>
<dbReference type="InterPro" id="IPR009297">
    <property type="entry name" value="DUF952"/>
</dbReference>
<dbReference type="RefSeq" id="WP_088647194.1">
    <property type="nucleotide sequence ID" value="NZ_CBDRBW010000001.1"/>
</dbReference>
<protein>
    <recommendedName>
        <fullName evidence="3">DUF952 domain-containing protein</fullName>
    </recommendedName>
</protein>
<dbReference type="Gene3D" id="3.20.170.20">
    <property type="entry name" value="Protein of unknown function DUF952"/>
    <property type="match status" value="1"/>
</dbReference>
<reference evidence="1 2" key="1">
    <citation type="submission" date="2017-03" db="EMBL/GenBank/DDBJ databases">
        <title>Whole genome sequence of Micromonospora wenchangensis, isolated from mangrove soil.</title>
        <authorList>
            <person name="Yang H."/>
        </authorList>
    </citation>
    <scope>NUCLEOTIDE SEQUENCE [LARGE SCALE GENOMIC DNA]</scope>
    <source>
        <strain evidence="1 2">CCTCC AA 2012002</strain>
    </source>
</reference>
<dbReference type="EMBL" id="MZMV01000080">
    <property type="protein sequence ID" value="OWU99400.1"/>
    <property type="molecule type" value="Genomic_DNA"/>
</dbReference>
<evidence type="ECO:0000313" key="2">
    <source>
        <dbReference type="Proteomes" id="UP000197174"/>
    </source>
</evidence>
<name>A0A246RDS4_9ACTN</name>
<dbReference type="PANTHER" id="PTHR34129:SF1">
    <property type="entry name" value="DUF952 DOMAIN-CONTAINING PROTEIN"/>
    <property type="match status" value="1"/>
</dbReference>
<dbReference type="AlphaFoldDB" id="A0A246RDS4"/>
<proteinExistence type="predicted"/>
<evidence type="ECO:0008006" key="3">
    <source>
        <dbReference type="Google" id="ProtNLM"/>
    </source>
</evidence>
<accession>A0A246RDS4</accession>
<dbReference type="OrthoDB" id="5638018at2"/>
<dbReference type="PANTHER" id="PTHR34129">
    <property type="entry name" value="BLR1139 PROTEIN"/>
    <property type="match status" value="1"/>
</dbReference>
<evidence type="ECO:0000313" key="1">
    <source>
        <dbReference type="EMBL" id="OWU99400.1"/>
    </source>
</evidence>